<reference evidence="5" key="1">
    <citation type="submission" date="2019-10" db="EMBL/GenBank/DDBJ databases">
        <authorList>
            <person name="Nor Muhammad N."/>
        </authorList>
    </citation>
    <scope>NUCLEOTIDE SEQUENCE</scope>
</reference>
<dbReference type="SUPFAM" id="SSF46955">
    <property type="entry name" value="Putative DNA-binding domain"/>
    <property type="match status" value="1"/>
</dbReference>
<comment type="subcellular location">
    <subcellularLocation>
        <location evidence="1">Nucleus</location>
    </subcellularLocation>
</comment>
<keyword evidence="3" id="KW-0539">Nucleus</keyword>
<evidence type="ECO:0000313" key="5">
    <source>
        <dbReference type="EMBL" id="VWO99652.1"/>
    </source>
</evidence>
<dbReference type="EMBL" id="LR727799">
    <property type="protein sequence ID" value="VWO99652.1"/>
    <property type="molecule type" value="Genomic_DNA"/>
</dbReference>
<evidence type="ECO:0000256" key="1">
    <source>
        <dbReference type="ARBA" id="ARBA00004123"/>
    </source>
</evidence>
<feature type="region of interest" description="Disordered" evidence="4">
    <location>
        <begin position="127"/>
        <end position="149"/>
    </location>
</feature>
<evidence type="ECO:0000256" key="4">
    <source>
        <dbReference type="SAM" id="MobiDB-lite"/>
    </source>
</evidence>
<dbReference type="GO" id="GO:0005634">
    <property type="term" value="C:nucleus"/>
    <property type="evidence" value="ECO:0007669"/>
    <property type="project" value="UniProtKB-SubCell"/>
</dbReference>
<keyword evidence="5" id="KW-0560">Oxidoreductase</keyword>
<gene>
    <name evidence="5" type="primary">Q0V515</name>
</gene>
<dbReference type="GO" id="GO:0009013">
    <property type="term" value="F:succinate-semialdehyde dehydrogenase [NAD(P)+] activity"/>
    <property type="evidence" value="ECO:0007669"/>
    <property type="project" value="UniProtKB-EC"/>
</dbReference>
<feature type="region of interest" description="Disordered" evidence="4">
    <location>
        <begin position="15"/>
        <end position="45"/>
    </location>
</feature>
<dbReference type="EC" id="1.2.1.16" evidence="5"/>
<sequence length="369" mass="42266">MPKSRSAQKILLGRKKETLTVVSRPPAAQSEDGRTPQYSQEEANWRASRVAEDARIAKTLALHEYRLKPRDLDGLAFTKKRVTSSGYRHDMFLYSEREVERKAWQRHGGPEGFDAYLDKLRKRHMTKKDASSPFVQPASYNPGGATRARHRYTDPDPVQIPDKNPMCVYPNVVPPWEPYDETFVSAERARIREAMPPWLWEACTRSLHELYESQITYGWLERALSEGSKWDELSPMKTALTIASLYPVRPPELLPPSPSIDRLRAVLASAARIPEVGVGYGQPVDGLEDLHMHFPDLLEWYDWSAEYLERLFAAILDVIEEHGFGAEGWEGVQWEVYDKACARFQSRTRQVHANLHLRMRSTSSPCAMA</sequence>
<dbReference type="CDD" id="cd21075">
    <property type="entry name" value="DBD_XPA-like"/>
    <property type="match status" value="1"/>
</dbReference>
<evidence type="ECO:0000256" key="3">
    <source>
        <dbReference type="ARBA" id="ARBA00023242"/>
    </source>
</evidence>
<organism evidence="5">
    <name type="scientific">Ganoderma boninense</name>
    <dbReference type="NCBI Taxonomy" id="34458"/>
    <lineage>
        <taxon>Eukaryota</taxon>
        <taxon>Fungi</taxon>
        <taxon>Dikarya</taxon>
        <taxon>Basidiomycota</taxon>
        <taxon>Agaricomycotina</taxon>
        <taxon>Agaricomycetes</taxon>
        <taxon>Polyporales</taxon>
        <taxon>Polyporaceae</taxon>
        <taxon>Ganoderma</taxon>
    </lineage>
</organism>
<accession>A0A5K1K412</accession>
<keyword evidence="2" id="KW-0862">Zinc</keyword>
<dbReference type="InterPro" id="IPR037129">
    <property type="entry name" value="XPA_sf"/>
</dbReference>
<dbReference type="Gene3D" id="3.90.530.10">
    <property type="entry name" value="XPA C-terminal domain"/>
    <property type="match status" value="1"/>
</dbReference>
<name>A0A5K1K412_9APHY</name>
<dbReference type="InterPro" id="IPR009061">
    <property type="entry name" value="DNA-bd_dom_put_sf"/>
</dbReference>
<evidence type="ECO:0000256" key="2">
    <source>
        <dbReference type="ARBA" id="ARBA00022833"/>
    </source>
</evidence>
<dbReference type="AlphaFoldDB" id="A0A5K1K412"/>
<protein>
    <submittedName>
        <fullName evidence="5">Succinate-semialdehyde dehydrogenase (EC)</fullName>
        <ecNumber evidence="5">1.2.1.16</ecNumber>
    </submittedName>
</protein>
<proteinExistence type="predicted"/>